<organism evidence="3 4">
    <name type="scientific">Corynascus novoguineensis</name>
    <dbReference type="NCBI Taxonomy" id="1126955"/>
    <lineage>
        <taxon>Eukaryota</taxon>
        <taxon>Fungi</taxon>
        <taxon>Dikarya</taxon>
        <taxon>Ascomycota</taxon>
        <taxon>Pezizomycotina</taxon>
        <taxon>Sordariomycetes</taxon>
        <taxon>Sordariomycetidae</taxon>
        <taxon>Sordariales</taxon>
        <taxon>Chaetomiaceae</taxon>
        <taxon>Corynascus</taxon>
    </lineage>
</organism>
<proteinExistence type="predicted"/>
<dbReference type="PROSITE" id="PS51186">
    <property type="entry name" value="GNAT"/>
    <property type="match status" value="1"/>
</dbReference>
<sequence length="233" mass="25902">MPQTAPFISFRVANPKDLQVIHSLIESAYRGDESRLGWTTEADYLTGNRIDDSTLLAKITDPDGAVLLATAAATTSENERSPTNTETQPPPATQPQKANELVLACCEVIRREEARSAYFGLFAVSPRRQGGGIGRAMLAHAEDYCLQRWAGVNRIYMRVIASRAELIAWYVRRGYQLREDQFQAFPVEELKKSGGVALVPPEELRFAVLEKDLGQFAERKVEATRGKAGTRVF</sequence>
<dbReference type="EMBL" id="MU857722">
    <property type="protein sequence ID" value="KAK4244835.1"/>
    <property type="molecule type" value="Genomic_DNA"/>
</dbReference>
<dbReference type="Gene3D" id="3.40.630.30">
    <property type="match status" value="1"/>
</dbReference>
<keyword evidence="4" id="KW-1185">Reference proteome</keyword>
<accession>A0AAN7HJZ6</accession>
<dbReference type="SUPFAM" id="SSF55729">
    <property type="entry name" value="Acyl-CoA N-acyltransferases (Nat)"/>
    <property type="match status" value="1"/>
</dbReference>
<feature type="region of interest" description="Disordered" evidence="1">
    <location>
        <begin position="73"/>
        <end position="96"/>
    </location>
</feature>
<gene>
    <name evidence="3" type="ORF">C7999DRAFT_34818</name>
</gene>
<evidence type="ECO:0000313" key="3">
    <source>
        <dbReference type="EMBL" id="KAK4244835.1"/>
    </source>
</evidence>
<evidence type="ECO:0000259" key="2">
    <source>
        <dbReference type="PROSITE" id="PS51186"/>
    </source>
</evidence>
<reference evidence="3" key="1">
    <citation type="journal article" date="2023" name="Mol. Phylogenet. Evol.">
        <title>Genome-scale phylogeny and comparative genomics of the fungal order Sordariales.</title>
        <authorList>
            <person name="Hensen N."/>
            <person name="Bonometti L."/>
            <person name="Westerberg I."/>
            <person name="Brannstrom I.O."/>
            <person name="Guillou S."/>
            <person name="Cros-Aarteil S."/>
            <person name="Calhoun S."/>
            <person name="Haridas S."/>
            <person name="Kuo A."/>
            <person name="Mondo S."/>
            <person name="Pangilinan J."/>
            <person name="Riley R."/>
            <person name="LaButti K."/>
            <person name="Andreopoulos B."/>
            <person name="Lipzen A."/>
            <person name="Chen C."/>
            <person name="Yan M."/>
            <person name="Daum C."/>
            <person name="Ng V."/>
            <person name="Clum A."/>
            <person name="Steindorff A."/>
            <person name="Ohm R.A."/>
            <person name="Martin F."/>
            <person name="Silar P."/>
            <person name="Natvig D.O."/>
            <person name="Lalanne C."/>
            <person name="Gautier V."/>
            <person name="Ament-Velasquez S.L."/>
            <person name="Kruys A."/>
            <person name="Hutchinson M.I."/>
            <person name="Powell A.J."/>
            <person name="Barry K."/>
            <person name="Miller A.N."/>
            <person name="Grigoriev I.V."/>
            <person name="Debuchy R."/>
            <person name="Gladieux P."/>
            <person name="Hiltunen Thoren M."/>
            <person name="Johannesson H."/>
        </authorList>
    </citation>
    <scope>NUCLEOTIDE SEQUENCE</scope>
    <source>
        <strain evidence="3">CBS 359.72</strain>
    </source>
</reference>
<dbReference type="AlphaFoldDB" id="A0AAN7HJZ6"/>
<dbReference type="InterPro" id="IPR000182">
    <property type="entry name" value="GNAT_dom"/>
</dbReference>
<dbReference type="GO" id="GO:0016747">
    <property type="term" value="F:acyltransferase activity, transferring groups other than amino-acyl groups"/>
    <property type="evidence" value="ECO:0007669"/>
    <property type="project" value="InterPro"/>
</dbReference>
<protein>
    <submittedName>
        <fullName evidence="3">Acyl-CoA N-acyltransferase</fullName>
    </submittedName>
</protein>
<dbReference type="Proteomes" id="UP001303647">
    <property type="component" value="Unassembled WGS sequence"/>
</dbReference>
<reference evidence="3" key="2">
    <citation type="submission" date="2023-05" db="EMBL/GenBank/DDBJ databases">
        <authorList>
            <consortium name="Lawrence Berkeley National Laboratory"/>
            <person name="Steindorff A."/>
            <person name="Hensen N."/>
            <person name="Bonometti L."/>
            <person name="Westerberg I."/>
            <person name="Brannstrom I.O."/>
            <person name="Guillou S."/>
            <person name="Cros-Aarteil S."/>
            <person name="Calhoun S."/>
            <person name="Haridas S."/>
            <person name="Kuo A."/>
            <person name="Mondo S."/>
            <person name="Pangilinan J."/>
            <person name="Riley R."/>
            <person name="Labutti K."/>
            <person name="Andreopoulos B."/>
            <person name="Lipzen A."/>
            <person name="Chen C."/>
            <person name="Yanf M."/>
            <person name="Daum C."/>
            <person name="Ng V."/>
            <person name="Clum A."/>
            <person name="Ohm R."/>
            <person name="Martin F."/>
            <person name="Silar P."/>
            <person name="Natvig D."/>
            <person name="Lalanne C."/>
            <person name="Gautier V."/>
            <person name="Ament-Velasquez S.L."/>
            <person name="Kruys A."/>
            <person name="Hutchinson M.I."/>
            <person name="Powell A.J."/>
            <person name="Barry K."/>
            <person name="Miller A.N."/>
            <person name="Grigoriev I.V."/>
            <person name="Debuchy R."/>
            <person name="Gladieux P."/>
            <person name="Thoren M.H."/>
            <person name="Johannesson H."/>
        </authorList>
    </citation>
    <scope>NUCLEOTIDE SEQUENCE</scope>
    <source>
        <strain evidence="3">CBS 359.72</strain>
    </source>
</reference>
<name>A0AAN7HJZ6_9PEZI</name>
<dbReference type="InterPro" id="IPR016181">
    <property type="entry name" value="Acyl_CoA_acyltransferase"/>
</dbReference>
<evidence type="ECO:0000256" key="1">
    <source>
        <dbReference type="SAM" id="MobiDB-lite"/>
    </source>
</evidence>
<feature type="domain" description="N-acetyltransferase" evidence="2">
    <location>
        <begin position="8"/>
        <end position="205"/>
    </location>
</feature>
<evidence type="ECO:0000313" key="4">
    <source>
        <dbReference type="Proteomes" id="UP001303647"/>
    </source>
</evidence>
<dbReference type="CDD" id="cd04301">
    <property type="entry name" value="NAT_SF"/>
    <property type="match status" value="1"/>
</dbReference>
<dbReference type="Pfam" id="PF00583">
    <property type="entry name" value="Acetyltransf_1"/>
    <property type="match status" value="1"/>
</dbReference>
<comment type="caution">
    <text evidence="3">The sequence shown here is derived from an EMBL/GenBank/DDBJ whole genome shotgun (WGS) entry which is preliminary data.</text>
</comment>